<evidence type="ECO:0000313" key="3">
    <source>
        <dbReference type="Proteomes" id="UP001365405"/>
    </source>
</evidence>
<organism evidence="2 3">
    <name type="scientific">Pseudaquabacterium inlustre</name>
    <dbReference type="NCBI Taxonomy" id="2984192"/>
    <lineage>
        <taxon>Bacteria</taxon>
        <taxon>Pseudomonadati</taxon>
        <taxon>Pseudomonadota</taxon>
        <taxon>Betaproteobacteria</taxon>
        <taxon>Burkholderiales</taxon>
        <taxon>Sphaerotilaceae</taxon>
        <taxon>Pseudaquabacterium</taxon>
    </lineage>
</organism>
<dbReference type="Proteomes" id="UP001365405">
    <property type="component" value="Unassembled WGS sequence"/>
</dbReference>
<dbReference type="InterPro" id="IPR013424">
    <property type="entry name" value="Ice-binding_C"/>
</dbReference>
<accession>A0ABU9CDT1</accession>
<protein>
    <submittedName>
        <fullName evidence="2">PEP-CTERM sorting domain-containing protein</fullName>
    </submittedName>
</protein>
<reference evidence="2 3" key="1">
    <citation type="submission" date="2024-04" db="EMBL/GenBank/DDBJ databases">
        <title>Novel species of the genus Ideonella isolated from streams.</title>
        <authorList>
            <person name="Lu H."/>
        </authorList>
    </citation>
    <scope>NUCLEOTIDE SEQUENCE [LARGE SCALE GENOMIC DNA]</scope>
    <source>
        <strain evidence="2 3">DXS22W</strain>
    </source>
</reference>
<name>A0ABU9CDT1_9BURK</name>
<evidence type="ECO:0000313" key="2">
    <source>
        <dbReference type="EMBL" id="MEK8050038.1"/>
    </source>
</evidence>
<sequence>MAAAALASVNAFAAIAPASSGNGELILTVFDDTAKVSYLMDLGVTIKDFRTAADAVRVASENVSAASPVTNAAYSANWSLAGTEFSSFVAASNVANWRWVVTGGDSTGSAVGSQVFATTVTGGDDASAITTGTQKSALTSLNAYVVANNAKGDAANVNLSTAQNGSVFGSADNGLYALGVGNWLGKNAGKSLSFSTDNALGSSSVFNTYIRAGSSNTASTVLDTFDNVSGQSGLFSLKSTANGYALNYTLTAAPVPEPSSYALMLAGLMTLATLAKRRRG</sequence>
<feature type="domain" description="Ice-binding protein C-terminal" evidence="1">
    <location>
        <begin position="254"/>
        <end position="279"/>
    </location>
</feature>
<keyword evidence="3" id="KW-1185">Reference proteome</keyword>
<evidence type="ECO:0000259" key="1">
    <source>
        <dbReference type="Pfam" id="PF07589"/>
    </source>
</evidence>
<gene>
    <name evidence="2" type="ORF">AACH10_07300</name>
</gene>
<dbReference type="EMBL" id="JBBUTH010000003">
    <property type="protein sequence ID" value="MEK8050038.1"/>
    <property type="molecule type" value="Genomic_DNA"/>
</dbReference>
<proteinExistence type="predicted"/>
<dbReference type="RefSeq" id="WP_341409707.1">
    <property type="nucleotide sequence ID" value="NZ_JBBUTH010000003.1"/>
</dbReference>
<comment type="caution">
    <text evidence="2">The sequence shown here is derived from an EMBL/GenBank/DDBJ whole genome shotgun (WGS) entry which is preliminary data.</text>
</comment>
<dbReference type="NCBIfam" id="TIGR02595">
    <property type="entry name" value="PEP_CTERM"/>
    <property type="match status" value="1"/>
</dbReference>
<dbReference type="Pfam" id="PF07589">
    <property type="entry name" value="PEP-CTERM"/>
    <property type="match status" value="1"/>
</dbReference>